<dbReference type="InterPro" id="IPR007492">
    <property type="entry name" value="LytTR_DNA-bd_dom"/>
</dbReference>
<organism evidence="6 7">
    <name type="scientific">Luteimonas marina</name>
    <dbReference type="NCBI Taxonomy" id="488485"/>
    <lineage>
        <taxon>Bacteria</taxon>
        <taxon>Pseudomonadati</taxon>
        <taxon>Pseudomonadota</taxon>
        <taxon>Gammaproteobacteria</taxon>
        <taxon>Lysobacterales</taxon>
        <taxon>Lysobacteraceae</taxon>
        <taxon>Luteimonas</taxon>
    </lineage>
</organism>
<proteinExistence type="predicted"/>
<comment type="caution">
    <text evidence="6">The sequence shown here is derived from an EMBL/GenBank/DDBJ whole genome shotgun (WGS) entry which is preliminary data.</text>
</comment>
<dbReference type="PROSITE" id="PS50110">
    <property type="entry name" value="RESPONSE_REGULATORY"/>
    <property type="match status" value="1"/>
</dbReference>
<dbReference type="AlphaFoldDB" id="A0A5C5UBE3"/>
<feature type="modified residue" description="4-aspartylphosphate" evidence="2">
    <location>
        <position position="101"/>
    </location>
</feature>
<dbReference type="GO" id="GO:0000156">
    <property type="term" value="F:phosphorelay response regulator activity"/>
    <property type="evidence" value="ECO:0007669"/>
    <property type="project" value="InterPro"/>
</dbReference>
<dbReference type="InterPro" id="IPR011006">
    <property type="entry name" value="CheY-like_superfamily"/>
</dbReference>
<feature type="compositionally biased region" description="Low complexity" evidence="3">
    <location>
        <begin position="27"/>
        <end position="37"/>
    </location>
</feature>
<evidence type="ECO:0000259" key="4">
    <source>
        <dbReference type="PROSITE" id="PS50110"/>
    </source>
</evidence>
<feature type="compositionally biased region" description="Low complexity" evidence="3">
    <location>
        <begin position="1"/>
        <end position="17"/>
    </location>
</feature>
<dbReference type="Gene3D" id="3.40.50.2300">
    <property type="match status" value="1"/>
</dbReference>
<dbReference type="SMART" id="SM00850">
    <property type="entry name" value="LytTR"/>
    <property type="match status" value="1"/>
</dbReference>
<evidence type="ECO:0000256" key="1">
    <source>
        <dbReference type="ARBA" id="ARBA00023012"/>
    </source>
</evidence>
<feature type="domain" description="HTH LytTR-type" evidence="5">
    <location>
        <begin position="211"/>
        <end position="317"/>
    </location>
</feature>
<dbReference type="EMBL" id="VOHK01000001">
    <property type="protein sequence ID" value="TWT23279.1"/>
    <property type="molecule type" value="Genomic_DNA"/>
</dbReference>
<dbReference type="Gene3D" id="2.40.50.1020">
    <property type="entry name" value="LytTr DNA-binding domain"/>
    <property type="match status" value="1"/>
</dbReference>
<evidence type="ECO:0000313" key="6">
    <source>
        <dbReference type="EMBL" id="TWT23279.1"/>
    </source>
</evidence>
<dbReference type="SUPFAM" id="SSF52172">
    <property type="entry name" value="CheY-like"/>
    <property type="match status" value="1"/>
</dbReference>
<dbReference type="PROSITE" id="PS50930">
    <property type="entry name" value="HTH_LYTTR"/>
    <property type="match status" value="1"/>
</dbReference>
<accession>A0A5C5UBE3</accession>
<dbReference type="Proteomes" id="UP000319980">
    <property type="component" value="Unassembled WGS sequence"/>
</dbReference>
<keyword evidence="2" id="KW-0597">Phosphoprotein</keyword>
<sequence length="317" mass="34998">MPVRSRSATASPASRSRCGCRSRPRRAPGTDAVATAPQAGAGRAACARLRAVIVDDEPLARRGLEIRLQAHPDVEIVGQYGDGASAIAALRADRPDLMFLDVQMPGVDGFETLRRIPSNEMPLVVFVTAFDHYAIRAFEASAADYLLKPVEDSRLAQALSKVRKARAQRDAGTHCEHLLELLGELSGKPPLRLDEALRPDAIEQLRRDDKLAVRDGQRTVRVDLRSIRWIDAAGDYMCIHVDGNGGGDTLILRATMREMEQQLDPARFPRIHRSTIVNAARVVELRPHSNGESFLRLDCGQELKLSRSHRDKLAILL</sequence>
<dbReference type="GO" id="GO:0003677">
    <property type="term" value="F:DNA binding"/>
    <property type="evidence" value="ECO:0007669"/>
    <property type="project" value="InterPro"/>
</dbReference>
<evidence type="ECO:0000259" key="5">
    <source>
        <dbReference type="PROSITE" id="PS50930"/>
    </source>
</evidence>
<dbReference type="SMART" id="SM00448">
    <property type="entry name" value="REC"/>
    <property type="match status" value="1"/>
</dbReference>
<keyword evidence="1" id="KW-0902">Two-component regulatory system</keyword>
<feature type="domain" description="Response regulatory" evidence="4">
    <location>
        <begin position="50"/>
        <end position="163"/>
    </location>
</feature>
<keyword evidence="7" id="KW-1185">Reference proteome</keyword>
<dbReference type="PANTHER" id="PTHR37299:SF1">
    <property type="entry name" value="STAGE 0 SPORULATION PROTEIN A HOMOLOG"/>
    <property type="match status" value="1"/>
</dbReference>
<gene>
    <name evidence="6" type="ORF">FQY83_01090</name>
</gene>
<reference evidence="6 7" key="1">
    <citation type="journal article" date="2008" name="Int. J. Syst. Evol. Microbiol.">
        <title>Luteimonas marina sp. nov., isolated from seawater.</title>
        <authorList>
            <person name="Baik K.S."/>
            <person name="Park S.C."/>
            <person name="Kim M.S."/>
            <person name="Kim E.M."/>
            <person name="Park C."/>
            <person name="Chun J."/>
            <person name="Seong C.N."/>
        </authorList>
    </citation>
    <scope>NUCLEOTIDE SEQUENCE [LARGE SCALE GENOMIC DNA]</scope>
    <source>
        <strain evidence="6 7">FR1330</strain>
    </source>
</reference>
<dbReference type="PANTHER" id="PTHR37299">
    <property type="entry name" value="TRANSCRIPTIONAL REGULATOR-RELATED"/>
    <property type="match status" value="1"/>
</dbReference>
<dbReference type="OrthoDB" id="236568at2"/>
<dbReference type="InterPro" id="IPR046947">
    <property type="entry name" value="LytR-like"/>
</dbReference>
<evidence type="ECO:0000313" key="7">
    <source>
        <dbReference type="Proteomes" id="UP000319980"/>
    </source>
</evidence>
<feature type="region of interest" description="Disordered" evidence="3">
    <location>
        <begin position="1"/>
        <end position="37"/>
    </location>
</feature>
<name>A0A5C5UBE3_9GAMM</name>
<evidence type="ECO:0000256" key="2">
    <source>
        <dbReference type="PROSITE-ProRule" id="PRU00169"/>
    </source>
</evidence>
<dbReference type="Pfam" id="PF00072">
    <property type="entry name" value="Response_reg"/>
    <property type="match status" value="1"/>
</dbReference>
<evidence type="ECO:0000256" key="3">
    <source>
        <dbReference type="SAM" id="MobiDB-lite"/>
    </source>
</evidence>
<dbReference type="Pfam" id="PF04397">
    <property type="entry name" value="LytTR"/>
    <property type="match status" value="1"/>
</dbReference>
<protein>
    <submittedName>
        <fullName evidence="6">Response regulator transcription factor</fullName>
    </submittedName>
</protein>
<dbReference type="InterPro" id="IPR001789">
    <property type="entry name" value="Sig_transdc_resp-reg_receiver"/>
</dbReference>